<dbReference type="SMART" id="SM00345">
    <property type="entry name" value="HTH_GNTR"/>
    <property type="match status" value="1"/>
</dbReference>
<feature type="domain" description="HTH gntR-type" evidence="4">
    <location>
        <begin position="1"/>
        <end position="68"/>
    </location>
</feature>
<dbReference type="Gene3D" id="1.10.10.10">
    <property type="entry name" value="Winged helix-like DNA-binding domain superfamily/Winged helix DNA-binding domain"/>
    <property type="match status" value="1"/>
</dbReference>
<keyword evidence="1" id="KW-0805">Transcription regulation</keyword>
<dbReference type="PANTHER" id="PTHR43537">
    <property type="entry name" value="TRANSCRIPTIONAL REGULATOR, GNTR FAMILY"/>
    <property type="match status" value="1"/>
</dbReference>
<dbReference type="InterPro" id="IPR011711">
    <property type="entry name" value="GntR_C"/>
</dbReference>
<dbReference type="Gene3D" id="1.20.120.530">
    <property type="entry name" value="GntR ligand-binding domain-like"/>
    <property type="match status" value="1"/>
</dbReference>
<dbReference type="GO" id="GO:0003700">
    <property type="term" value="F:DNA-binding transcription factor activity"/>
    <property type="evidence" value="ECO:0007669"/>
    <property type="project" value="InterPro"/>
</dbReference>
<dbReference type="InterPro" id="IPR036388">
    <property type="entry name" value="WH-like_DNA-bd_sf"/>
</dbReference>
<evidence type="ECO:0000256" key="1">
    <source>
        <dbReference type="ARBA" id="ARBA00023015"/>
    </source>
</evidence>
<proteinExistence type="predicted"/>
<dbReference type="PROSITE" id="PS50949">
    <property type="entry name" value="HTH_GNTR"/>
    <property type="match status" value="1"/>
</dbReference>
<evidence type="ECO:0000256" key="2">
    <source>
        <dbReference type="ARBA" id="ARBA00023125"/>
    </source>
</evidence>
<keyword evidence="6" id="KW-1185">Reference proteome</keyword>
<dbReference type="RefSeq" id="WP_154075911.1">
    <property type="nucleotide sequence ID" value="NZ_CP045929.1"/>
</dbReference>
<dbReference type="PANTHER" id="PTHR43537:SF45">
    <property type="entry name" value="GNTR FAMILY REGULATORY PROTEIN"/>
    <property type="match status" value="1"/>
</dbReference>
<name>A0A5Q3QCV6_9PSEU</name>
<evidence type="ECO:0000313" key="5">
    <source>
        <dbReference type="EMBL" id="QGK69315.1"/>
    </source>
</evidence>
<dbReference type="InterPro" id="IPR000524">
    <property type="entry name" value="Tscrpt_reg_HTH_GntR"/>
</dbReference>
<dbReference type="Pfam" id="PF00392">
    <property type="entry name" value="GntR"/>
    <property type="match status" value="1"/>
</dbReference>
<organism evidence="5 6">
    <name type="scientific">Allosaccharopolyspora coralli</name>
    <dbReference type="NCBI Taxonomy" id="2665642"/>
    <lineage>
        <taxon>Bacteria</taxon>
        <taxon>Bacillati</taxon>
        <taxon>Actinomycetota</taxon>
        <taxon>Actinomycetes</taxon>
        <taxon>Pseudonocardiales</taxon>
        <taxon>Pseudonocardiaceae</taxon>
        <taxon>Allosaccharopolyspora</taxon>
    </lineage>
</organism>
<sequence length="220" mass="24227">MTKADQAYTTLVEMIETGGLKPGDFWTEAGLVEALELGRTPLREAVQRLDRDHLVRIRPGRGIEIPSNSVDEQLRRLEVRRATEPLAVALACARAADAELAVIGTLTEQLRDLEELEPYLAAVRETHGLLSAAAHNEYLANAMTPLQGLSRRFWLANIVDPAAEVAAGKPLHVDLLTALVEREAEEAQRAVLRLNDYLVDFALNVAARDSRVGRTDPVSY</sequence>
<gene>
    <name evidence="5" type="ORF">GIY23_07005</name>
</gene>
<dbReference type="KEGG" id="sace:GIY23_07005"/>
<dbReference type="SUPFAM" id="SSF46785">
    <property type="entry name" value="Winged helix' DNA-binding domain"/>
    <property type="match status" value="1"/>
</dbReference>
<dbReference type="GO" id="GO:0003677">
    <property type="term" value="F:DNA binding"/>
    <property type="evidence" value="ECO:0007669"/>
    <property type="project" value="UniProtKB-KW"/>
</dbReference>
<dbReference type="AlphaFoldDB" id="A0A5Q3QCV6"/>
<dbReference type="EMBL" id="CP045929">
    <property type="protein sequence ID" value="QGK69315.1"/>
    <property type="molecule type" value="Genomic_DNA"/>
</dbReference>
<keyword evidence="3" id="KW-0804">Transcription</keyword>
<protein>
    <submittedName>
        <fullName evidence="5">GntR family transcriptional regulator</fullName>
    </submittedName>
</protein>
<dbReference type="InterPro" id="IPR008920">
    <property type="entry name" value="TF_FadR/GntR_C"/>
</dbReference>
<evidence type="ECO:0000259" key="4">
    <source>
        <dbReference type="PROSITE" id="PS50949"/>
    </source>
</evidence>
<accession>A0A5Q3QCV6</accession>
<dbReference type="SUPFAM" id="SSF48008">
    <property type="entry name" value="GntR ligand-binding domain-like"/>
    <property type="match status" value="1"/>
</dbReference>
<dbReference type="Proteomes" id="UP000371041">
    <property type="component" value="Chromosome"/>
</dbReference>
<dbReference type="Pfam" id="PF07729">
    <property type="entry name" value="FCD"/>
    <property type="match status" value="1"/>
</dbReference>
<evidence type="ECO:0000256" key="3">
    <source>
        <dbReference type="ARBA" id="ARBA00023163"/>
    </source>
</evidence>
<reference evidence="6" key="1">
    <citation type="submission" date="2019-11" db="EMBL/GenBank/DDBJ databases">
        <title>The complete genome sequence of Saccharopolyspora sp. E2A.</title>
        <authorList>
            <person name="Zhang G."/>
        </authorList>
    </citation>
    <scope>NUCLEOTIDE SEQUENCE [LARGE SCALE GENOMIC DNA]</scope>
    <source>
        <strain evidence="6">E2A</strain>
    </source>
</reference>
<dbReference type="InterPro" id="IPR036390">
    <property type="entry name" value="WH_DNA-bd_sf"/>
</dbReference>
<dbReference type="SMART" id="SM00895">
    <property type="entry name" value="FCD"/>
    <property type="match status" value="1"/>
</dbReference>
<keyword evidence="2" id="KW-0238">DNA-binding</keyword>
<evidence type="ECO:0000313" key="6">
    <source>
        <dbReference type="Proteomes" id="UP000371041"/>
    </source>
</evidence>